<name>A0ABX2IVD6_9RHOB</name>
<dbReference type="InterPro" id="IPR048279">
    <property type="entry name" value="MdtK-like"/>
</dbReference>
<dbReference type="NCBIfam" id="TIGR00797">
    <property type="entry name" value="matE"/>
    <property type="match status" value="1"/>
</dbReference>
<evidence type="ECO:0000256" key="1">
    <source>
        <dbReference type="ARBA" id="ARBA00004429"/>
    </source>
</evidence>
<feature type="transmembrane region" description="Helical" evidence="7">
    <location>
        <begin position="96"/>
        <end position="118"/>
    </location>
</feature>
<feature type="transmembrane region" description="Helical" evidence="7">
    <location>
        <begin position="285"/>
        <end position="307"/>
    </location>
</feature>
<feature type="transmembrane region" description="Helical" evidence="7">
    <location>
        <begin position="138"/>
        <end position="156"/>
    </location>
</feature>
<keyword evidence="3" id="KW-1003">Cell membrane</keyword>
<evidence type="ECO:0000313" key="8">
    <source>
        <dbReference type="EMBL" id="NSX54008.1"/>
    </source>
</evidence>
<feature type="transmembrane region" description="Helical" evidence="7">
    <location>
        <begin position="362"/>
        <end position="382"/>
    </location>
</feature>
<comment type="subcellular location">
    <subcellularLocation>
        <location evidence="1">Cell inner membrane</location>
        <topology evidence="1">Multi-pass membrane protein</topology>
    </subcellularLocation>
</comment>
<evidence type="ECO:0000256" key="4">
    <source>
        <dbReference type="ARBA" id="ARBA00022692"/>
    </source>
</evidence>
<dbReference type="Proteomes" id="UP000777935">
    <property type="component" value="Unassembled WGS sequence"/>
</dbReference>
<feature type="transmembrane region" description="Helical" evidence="7">
    <location>
        <begin position="196"/>
        <end position="219"/>
    </location>
</feature>
<feature type="transmembrane region" description="Helical" evidence="7">
    <location>
        <begin position="53"/>
        <end position="76"/>
    </location>
</feature>
<reference evidence="8 9" key="1">
    <citation type="submission" date="2020-06" db="EMBL/GenBank/DDBJ databases">
        <title>Sulfitobacter algicola sp. nov., isolated from green algae.</title>
        <authorList>
            <person name="Wang C."/>
        </authorList>
    </citation>
    <scope>NUCLEOTIDE SEQUENCE [LARGE SCALE GENOMIC DNA]</scope>
    <source>
        <strain evidence="8 9">1151</strain>
    </source>
</reference>
<accession>A0ABX2IVD6</accession>
<evidence type="ECO:0000313" key="9">
    <source>
        <dbReference type="Proteomes" id="UP000777935"/>
    </source>
</evidence>
<dbReference type="PANTHER" id="PTHR43549">
    <property type="entry name" value="MULTIDRUG RESISTANCE PROTEIN YPNP-RELATED"/>
    <property type="match status" value="1"/>
</dbReference>
<feature type="transmembrane region" description="Helical" evidence="7">
    <location>
        <begin position="394"/>
        <end position="417"/>
    </location>
</feature>
<evidence type="ECO:0000256" key="7">
    <source>
        <dbReference type="SAM" id="Phobius"/>
    </source>
</evidence>
<gene>
    <name evidence="8" type="ORF">HRQ87_04245</name>
</gene>
<feature type="transmembrane region" description="Helical" evidence="7">
    <location>
        <begin position="319"/>
        <end position="342"/>
    </location>
</feature>
<feature type="transmembrane region" description="Helical" evidence="7">
    <location>
        <begin position="21"/>
        <end position="41"/>
    </location>
</feature>
<proteinExistence type="predicted"/>
<evidence type="ECO:0000256" key="6">
    <source>
        <dbReference type="ARBA" id="ARBA00023136"/>
    </source>
</evidence>
<feature type="transmembrane region" description="Helical" evidence="7">
    <location>
        <begin position="168"/>
        <end position="190"/>
    </location>
</feature>
<dbReference type="EMBL" id="JABUFE010000002">
    <property type="protein sequence ID" value="NSX54008.1"/>
    <property type="molecule type" value="Genomic_DNA"/>
</dbReference>
<protein>
    <submittedName>
        <fullName evidence="8">MATE family efflux transporter</fullName>
    </submittedName>
</protein>
<dbReference type="InterPro" id="IPR002528">
    <property type="entry name" value="MATE_fam"/>
</dbReference>
<dbReference type="PIRSF" id="PIRSF006603">
    <property type="entry name" value="DinF"/>
    <property type="match status" value="1"/>
</dbReference>
<sequence length="458" mass="47439">MASKDLTKGPVWKALASVSAPMSFGILAVLSVGIADAYFLGQLGGAPLAAVGFVYPVTTAITSLAIGLSAGANAAISQSLGRGDDTAETSRLAFHAFGLGIILSIMVAFLFALAGQYLFKAMGANGQVLEETKKYLPFWSLSFPFLVVMMITNSIFRANGDGGTSAVIMILAALINIALTPLFIFGWASIPAMGTAGAAFATAIAQATAAFVAVGYAIFTKTVILCGNPMKNLMQSIKQVMAVGLPASFSNAINPAGMALVTAAVATLGDAAVAGFGAAARVQSIAIVALLALSAGIGPVVGQNWGAERQDRAREAVRLSWTFCVIYGIVIAIILTAFSTLIADTIASDPEAAEYTARYLQVVGWSLFGYGILVTANAAMNARSKAVHSMGLSLARIFAIYLPLAWLGVWMFGYMGILGATVLGNIFAVFGAIITGIATGLVKIDNTFLQRSANWLKN</sequence>
<dbReference type="Pfam" id="PF01554">
    <property type="entry name" value="MatE"/>
    <property type="match status" value="2"/>
</dbReference>
<dbReference type="PANTHER" id="PTHR43549:SF3">
    <property type="entry name" value="MULTIDRUG RESISTANCE PROTEIN YPNP-RELATED"/>
    <property type="match status" value="1"/>
</dbReference>
<keyword evidence="4 7" id="KW-0812">Transmembrane</keyword>
<evidence type="ECO:0000256" key="2">
    <source>
        <dbReference type="ARBA" id="ARBA00022448"/>
    </source>
</evidence>
<feature type="transmembrane region" description="Helical" evidence="7">
    <location>
        <begin position="240"/>
        <end position="265"/>
    </location>
</feature>
<keyword evidence="6 7" id="KW-0472">Membrane</keyword>
<dbReference type="InterPro" id="IPR052031">
    <property type="entry name" value="Membrane_Transporter-Flippase"/>
</dbReference>
<keyword evidence="2" id="KW-0813">Transport</keyword>
<keyword evidence="9" id="KW-1185">Reference proteome</keyword>
<keyword evidence="5 7" id="KW-1133">Transmembrane helix</keyword>
<dbReference type="RefSeq" id="WP_174135596.1">
    <property type="nucleotide sequence ID" value="NZ_JABUFE010000002.1"/>
</dbReference>
<evidence type="ECO:0000256" key="3">
    <source>
        <dbReference type="ARBA" id="ARBA00022475"/>
    </source>
</evidence>
<organism evidence="8 9">
    <name type="scientific">Parasulfitobacter algicola</name>
    <dbReference type="NCBI Taxonomy" id="2614809"/>
    <lineage>
        <taxon>Bacteria</taxon>
        <taxon>Pseudomonadati</taxon>
        <taxon>Pseudomonadota</taxon>
        <taxon>Alphaproteobacteria</taxon>
        <taxon>Rhodobacterales</taxon>
        <taxon>Roseobacteraceae</taxon>
        <taxon>Parasulfitobacter</taxon>
    </lineage>
</organism>
<evidence type="ECO:0000256" key="5">
    <source>
        <dbReference type="ARBA" id="ARBA00022989"/>
    </source>
</evidence>
<comment type="caution">
    <text evidence="8">The sequence shown here is derived from an EMBL/GenBank/DDBJ whole genome shotgun (WGS) entry which is preliminary data.</text>
</comment>
<feature type="transmembrane region" description="Helical" evidence="7">
    <location>
        <begin position="423"/>
        <end position="442"/>
    </location>
</feature>